<evidence type="ECO:0000313" key="2">
    <source>
        <dbReference type="EMBL" id="NBI07448.1"/>
    </source>
</evidence>
<evidence type="ECO:0000256" key="1">
    <source>
        <dbReference type="SAM" id="Phobius"/>
    </source>
</evidence>
<keyword evidence="1" id="KW-0472">Membrane</keyword>
<comment type="caution">
    <text evidence="2">The sequence shown here is derived from an EMBL/GenBank/DDBJ whole genome shotgun (WGS) entry which is preliminary data.</text>
</comment>
<keyword evidence="1" id="KW-0812">Transmembrane</keyword>
<dbReference type="OrthoDB" id="5380039at2"/>
<protein>
    <submittedName>
        <fullName evidence="2">Uncharacterized protein</fullName>
    </submittedName>
</protein>
<reference evidence="2 3" key="1">
    <citation type="submission" date="2018-08" db="EMBL/GenBank/DDBJ databases">
        <title>Murine metabolic-syndrome-specific gut microbial biobank.</title>
        <authorList>
            <person name="Liu C."/>
        </authorList>
    </citation>
    <scope>NUCLEOTIDE SEQUENCE [LARGE SCALE GENOMIC DNA]</scope>
    <source>
        <strain evidence="2 3">583</strain>
    </source>
</reference>
<gene>
    <name evidence="2" type="ORF">D3Z33_11365</name>
</gene>
<keyword evidence="1" id="KW-1133">Transmembrane helix</keyword>
<feature type="transmembrane region" description="Helical" evidence="1">
    <location>
        <begin position="7"/>
        <end position="26"/>
    </location>
</feature>
<dbReference type="RefSeq" id="WP_160197906.1">
    <property type="nucleotide sequence ID" value="NZ_QXXA01000012.1"/>
</dbReference>
<sequence>MKNKLKLITIIIIILFVYITNLHYHLRSYLIMYPLKIYYKNTGLYNDININIPTRKINNTSFYPFMLYFNSKNGFSNYINEDVELSISYNFGGFKFLNEYSSYYDEDSELFSAFYGAYIIDSKSNNPFGFKSNGDINIDLLEKVPKYDQKYLVLRSLGLNPKKSTFKNDIIDIEENIEYIKSDNWIKVDSKIRTNSPNHNKKNFQRGYIQFGNPKNTSKNYPIINMYGRMYVKYFKNYDKTIGFYILGKNKNIVDKIDNEIMSRAYIN</sequence>
<accession>A0A845R1P3</accession>
<dbReference type="EMBL" id="QXXA01000012">
    <property type="protein sequence ID" value="NBI07448.1"/>
    <property type="molecule type" value="Genomic_DNA"/>
</dbReference>
<evidence type="ECO:0000313" key="3">
    <source>
        <dbReference type="Proteomes" id="UP000467132"/>
    </source>
</evidence>
<proteinExistence type="predicted"/>
<dbReference type="AlphaFoldDB" id="A0A845R1P3"/>
<organism evidence="2 3">
    <name type="scientific">Senegalia massiliensis</name>
    <dbReference type="NCBI Taxonomy" id="1720316"/>
    <lineage>
        <taxon>Bacteria</taxon>
        <taxon>Bacillati</taxon>
        <taxon>Bacillota</taxon>
        <taxon>Clostridia</taxon>
        <taxon>Eubacteriales</taxon>
        <taxon>Clostridiaceae</taxon>
        <taxon>Senegalia</taxon>
    </lineage>
</organism>
<name>A0A845R1P3_9CLOT</name>
<dbReference type="Proteomes" id="UP000467132">
    <property type="component" value="Unassembled WGS sequence"/>
</dbReference>
<keyword evidence="3" id="KW-1185">Reference proteome</keyword>